<evidence type="ECO:0000313" key="1">
    <source>
        <dbReference type="EMBL" id="KAG8429859.1"/>
    </source>
</evidence>
<dbReference type="Proteomes" id="UP000812440">
    <property type="component" value="Unassembled WGS sequence"/>
</dbReference>
<feature type="non-terminal residue" evidence="1">
    <location>
        <position position="1"/>
    </location>
</feature>
<proteinExistence type="predicted"/>
<sequence>SDGQGRCCGQVFSCIFDYDTPRIALIKSRKVGLLNRIIQLESSPMSLGRDQGNAQRCTSDKERQLLYILH</sequence>
<dbReference type="Gene3D" id="1.10.287.940">
    <property type="entry name" value="atp-gated p2x4 ion channel"/>
    <property type="match status" value="1"/>
</dbReference>
<dbReference type="OrthoDB" id="494673at2759"/>
<dbReference type="AlphaFoldDB" id="A0A8T2IBC3"/>
<reference evidence="1" key="1">
    <citation type="thesis" date="2020" institute="ProQuest LLC" country="789 East Eisenhower Parkway, Ann Arbor, MI, USA">
        <title>Comparative Genomics and Chromosome Evolution.</title>
        <authorList>
            <person name="Mudd A.B."/>
        </authorList>
    </citation>
    <scope>NUCLEOTIDE SEQUENCE</scope>
    <source>
        <strain evidence="1">Female2</strain>
        <tissue evidence="1">Blood</tissue>
    </source>
</reference>
<organism evidence="1 2">
    <name type="scientific">Hymenochirus boettgeri</name>
    <name type="common">Congo dwarf clawed frog</name>
    <dbReference type="NCBI Taxonomy" id="247094"/>
    <lineage>
        <taxon>Eukaryota</taxon>
        <taxon>Metazoa</taxon>
        <taxon>Chordata</taxon>
        <taxon>Craniata</taxon>
        <taxon>Vertebrata</taxon>
        <taxon>Euteleostomi</taxon>
        <taxon>Amphibia</taxon>
        <taxon>Batrachia</taxon>
        <taxon>Anura</taxon>
        <taxon>Pipoidea</taxon>
        <taxon>Pipidae</taxon>
        <taxon>Pipinae</taxon>
        <taxon>Hymenochirus</taxon>
    </lineage>
</organism>
<gene>
    <name evidence="1" type="ORF">GDO86_019007</name>
</gene>
<evidence type="ECO:0000313" key="2">
    <source>
        <dbReference type="Proteomes" id="UP000812440"/>
    </source>
</evidence>
<keyword evidence="2" id="KW-1185">Reference proteome</keyword>
<accession>A0A8T2IBC3</accession>
<protein>
    <submittedName>
        <fullName evidence="1">Uncharacterized protein</fullName>
    </submittedName>
</protein>
<comment type="caution">
    <text evidence="1">The sequence shown here is derived from an EMBL/GenBank/DDBJ whole genome shotgun (WGS) entry which is preliminary data.</text>
</comment>
<name>A0A8T2IBC3_9PIPI</name>
<dbReference type="EMBL" id="JAACNH010002304">
    <property type="protein sequence ID" value="KAG8429859.1"/>
    <property type="molecule type" value="Genomic_DNA"/>
</dbReference>